<feature type="domain" description="Hypervirulence associated protein TUDOR" evidence="2">
    <location>
        <begin position="7"/>
        <end position="71"/>
    </location>
</feature>
<gene>
    <name evidence="3" type="ORF">N7494_006531</name>
</gene>
<dbReference type="Proteomes" id="UP001220324">
    <property type="component" value="Unassembled WGS sequence"/>
</dbReference>
<evidence type="ECO:0000259" key="2">
    <source>
        <dbReference type="Pfam" id="PF11160"/>
    </source>
</evidence>
<evidence type="ECO:0000313" key="4">
    <source>
        <dbReference type="Proteomes" id="UP001220324"/>
    </source>
</evidence>
<sequence>MPMFHQGQRVSYKPVGGPDSNTSASVGVIREIATKPTNLTGRSVVASDEEPRYQVLRTKKTHKSSAVKEANIIGPAE</sequence>
<evidence type="ECO:0000313" key="3">
    <source>
        <dbReference type="EMBL" id="KAJ5541455.1"/>
    </source>
</evidence>
<accession>A0AAD6GGS1</accession>
<comment type="caution">
    <text evidence="3">The sequence shown here is derived from an EMBL/GenBank/DDBJ whole genome shotgun (WGS) entry which is preliminary data.</text>
</comment>
<reference evidence="3 4" key="1">
    <citation type="journal article" date="2023" name="IMA Fungus">
        <title>Comparative genomic study of the Penicillium genus elucidates a diverse pangenome and 15 lateral gene transfer events.</title>
        <authorList>
            <person name="Petersen C."/>
            <person name="Sorensen T."/>
            <person name="Nielsen M.R."/>
            <person name="Sondergaard T.E."/>
            <person name="Sorensen J.L."/>
            <person name="Fitzpatrick D.A."/>
            <person name="Frisvad J.C."/>
            <person name="Nielsen K.L."/>
        </authorList>
    </citation>
    <scope>NUCLEOTIDE SEQUENCE [LARGE SCALE GENOMIC DNA]</scope>
    <source>
        <strain evidence="3 4">IBT 35679</strain>
    </source>
</reference>
<dbReference type="AlphaFoldDB" id="A0AAD6GGS1"/>
<dbReference type="EMBL" id="JAQIZZ010000005">
    <property type="protein sequence ID" value="KAJ5541455.1"/>
    <property type="molecule type" value="Genomic_DNA"/>
</dbReference>
<dbReference type="InterPro" id="IPR021331">
    <property type="entry name" value="Hva1_TUDOR"/>
</dbReference>
<dbReference type="Pfam" id="PF11160">
    <property type="entry name" value="Hva1_TUDOR"/>
    <property type="match status" value="1"/>
</dbReference>
<name>A0AAD6GGS1_9EURO</name>
<keyword evidence="4" id="KW-1185">Reference proteome</keyword>
<evidence type="ECO:0000256" key="1">
    <source>
        <dbReference type="SAM" id="MobiDB-lite"/>
    </source>
</evidence>
<proteinExistence type="predicted"/>
<feature type="region of interest" description="Disordered" evidence="1">
    <location>
        <begin position="1"/>
        <end position="23"/>
    </location>
</feature>
<protein>
    <recommendedName>
        <fullName evidence="2">Hypervirulence associated protein TUDOR domain-containing protein</fullName>
    </recommendedName>
</protein>
<organism evidence="3 4">
    <name type="scientific">Penicillium frequentans</name>
    <dbReference type="NCBI Taxonomy" id="3151616"/>
    <lineage>
        <taxon>Eukaryota</taxon>
        <taxon>Fungi</taxon>
        <taxon>Dikarya</taxon>
        <taxon>Ascomycota</taxon>
        <taxon>Pezizomycotina</taxon>
        <taxon>Eurotiomycetes</taxon>
        <taxon>Eurotiomycetidae</taxon>
        <taxon>Eurotiales</taxon>
        <taxon>Aspergillaceae</taxon>
        <taxon>Penicillium</taxon>
    </lineage>
</organism>